<protein>
    <submittedName>
        <fullName evidence="1">Uncharacterized protein</fullName>
    </submittedName>
</protein>
<dbReference type="Proteomes" id="UP000023152">
    <property type="component" value="Unassembled WGS sequence"/>
</dbReference>
<sequence length="284" mass="33229">WFNELICNHTLDGVALPKEIKIIAACNPYREYKHNLQEKSWYHKDPLIKYVYRVFPLCQTVKAHLWQFGSLSELDERQYISEMTKDRKKELKACAQAIFDSEAHFIAEKIFKSQNFVRTKLQDVAMVSLRDVERCLKIFVWLVNHYVTGNCNSDCMKQCLVVSLGICYYFRLNKSKRKNYTKEMSTNTENFLDILKKEMEKFSDAFYSLNTEIIAETEALEEILFMLFICIVTTTPIVLVGDPGTSKTLAFQLLKDRLSEPNIKELQKKLQEQGINLEIKPLHV</sequence>
<gene>
    <name evidence="1" type="ORF">RFI_39952</name>
</gene>
<dbReference type="PANTHER" id="PTHR22605">
    <property type="entry name" value="RZ-TYPE DOMAIN-CONTAINING PROTEIN"/>
    <property type="match status" value="1"/>
</dbReference>
<dbReference type="GO" id="GO:0004842">
    <property type="term" value="F:ubiquitin-protein transferase activity"/>
    <property type="evidence" value="ECO:0007669"/>
    <property type="project" value="InterPro"/>
</dbReference>
<dbReference type="PANTHER" id="PTHR22605:SF1">
    <property type="entry name" value="RZ-TYPE DOMAIN-CONTAINING PROTEIN"/>
    <property type="match status" value="1"/>
</dbReference>
<accession>X6L777</accession>
<proteinExistence type="predicted"/>
<keyword evidence="2" id="KW-1185">Reference proteome</keyword>
<name>X6L777_RETFI</name>
<dbReference type="InterPro" id="IPR031248">
    <property type="entry name" value="RNF213"/>
</dbReference>
<reference evidence="1 2" key="1">
    <citation type="journal article" date="2013" name="Curr. Biol.">
        <title>The Genome of the Foraminiferan Reticulomyxa filosa.</title>
        <authorList>
            <person name="Glockner G."/>
            <person name="Hulsmann N."/>
            <person name="Schleicher M."/>
            <person name="Noegel A.A."/>
            <person name="Eichinger L."/>
            <person name="Gallinger C."/>
            <person name="Pawlowski J."/>
            <person name="Sierra R."/>
            <person name="Euteneuer U."/>
            <person name="Pillet L."/>
            <person name="Moustafa A."/>
            <person name="Platzer M."/>
            <person name="Groth M."/>
            <person name="Szafranski K."/>
            <person name="Schliwa M."/>
        </authorList>
    </citation>
    <scope>NUCLEOTIDE SEQUENCE [LARGE SCALE GENOMIC DNA]</scope>
</reference>
<organism evidence="1 2">
    <name type="scientific">Reticulomyxa filosa</name>
    <dbReference type="NCBI Taxonomy" id="46433"/>
    <lineage>
        <taxon>Eukaryota</taxon>
        <taxon>Sar</taxon>
        <taxon>Rhizaria</taxon>
        <taxon>Retaria</taxon>
        <taxon>Foraminifera</taxon>
        <taxon>Monothalamids</taxon>
        <taxon>Reticulomyxidae</taxon>
        <taxon>Reticulomyxa</taxon>
    </lineage>
</organism>
<evidence type="ECO:0000313" key="2">
    <source>
        <dbReference type="Proteomes" id="UP000023152"/>
    </source>
</evidence>
<comment type="caution">
    <text evidence="1">The sequence shown here is derived from an EMBL/GenBank/DDBJ whole genome shotgun (WGS) entry which is preliminary data.</text>
</comment>
<feature type="non-terminal residue" evidence="1">
    <location>
        <position position="1"/>
    </location>
</feature>
<evidence type="ECO:0000313" key="1">
    <source>
        <dbReference type="EMBL" id="ETN97577.1"/>
    </source>
</evidence>
<dbReference type="GO" id="GO:0016887">
    <property type="term" value="F:ATP hydrolysis activity"/>
    <property type="evidence" value="ECO:0007669"/>
    <property type="project" value="InterPro"/>
</dbReference>
<dbReference type="AlphaFoldDB" id="X6L777"/>
<dbReference type="EMBL" id="ASPP01049256">
    <property type="protein sequence ID" value="ETN97577.1"/>
    <property type="molecule type" value="Genomic_DNA"/>
</dbReference>
<feature type="non-terminal residue" evidence="1">
    <location>
        <position position="284"/>
    </location>
</feature>